<dbReference type="GO" id="GO:0046872">
    <property type="term" value="F:metal ion binding"/>
    <property type="evidence" value="ECO:0007669"/>
    <property type="project" value="UniProtKB-KW"/>
</dbReference>
<dbReference type="InterPro" id="IPR003829">
    <property type="entry name" value="Pirin_N_dom"/>
</dbReference>
<accession>A0A074LGE4</accession>
<name>A0A074LGE4_9BACL</name>
<feature type="binding site" evidence="2">
    <location>
        <position position="59"/>
    </location>
    <ligand>
        <name>Fe cation</name>
        <dbReference type="ChEBI" id="CHEBI:24875"/>
    </ligand>
</feature>
<dbReference type="OrthoDB" id="321327at2"/>
<reference evidence="6 7" key="1">
    <citation type="journal article" date="2013" name="Int. J. Syst. Evol. Microbiol.">
        <title>Tumebacillus flagellatus sp. nov., an alpha-amylase/pullulanase-producing bacterium isolated from cassava wastewater.</title>
        <authorList>
            <person name="Wang Q."/>
            <person name="Xie N."/>
            <person name="Qin Y."/>
            <person name="Shen N."/>
            <person name="Zhu J."/>
            <person name="Mi H."/>
            <person name="Huang R."/>
        </authorList>
    </citation>
    <scope>NUCLEOTIDE SEQUENCE [LARGE SCALE GENOMIC DNA]</scope>
    <source>
        <strain evidence="6 7">GST4</strain>
    </source>
</reference>
<feature type="binding site" evidence="2">
    <location>
        <position position="103"/>
    </location>
    <ligand>
        <name>Fe cation</name>
        <dbReference type="ChEBI" id="CHEBI:24875"/>
    </ligand>
</feature>
<dbReference type="Pfam" id="PF02678">
    <property type="entry name" value="Pirin"/>
    <property type="match status" value="1"/>
</dbReference>
<sequence length="281" mass="31090">MTTQQRSISQVWNVVPQRGRGPHLQVAQVLAPVRWSDFDPFLIMMEDWFGQGTFDFHPHRGMETVTYVIEGKLKHEDNHGGLGILEPGDVQWMTAGRGVIHSEDPLPGETVHSLQLWVNLPRAHKMTQPRYQDLKAAQMPVRREPGVEIRVFSGSSGDVKADTLNHVPVTYLDLKLEPGAKVEQAVPASYRGFFYILEGEGTFGANNTPGEKNQVLWVNALEAGDGTASVVTVEAKTALHALWIAGKPLHEPIAAHGPFVMNTAEEIQQAFVDYHSGNFAN</sequence>
<dbReference type="InterPro" id="IPR014710">
    <property type="entry name" value="RmlC-like_jellyroll"/>
</dbReference>
<dbReference type="InterPro" id="IPR012093">
    <property type="entry name" value="Pirin"/>
</dbReference>
<dbReference type="SUPFAM" id="SSF51182">
    <property type="entry name" value="RmlC-like cupins"/>
    <property type="match status" value="1"/>
</dbReference>
<evidence type="ECO:0000313" key="7">
    <source>
        <dbReference type="Proteomes" id="UP000027931"/>
    </source>
</evidence>
<feature type="domain" description="Pirin C-terminal" evidence="5">
    <location>
        <begin position="171"/>
        <end position="279"/>
    </location>
</feature>
<dbReference type="STRING" id="1157490.EL26_21345"/>
<dbReference type="eggNOG" id="COG1741">
    <property type="taxonomic scope" value="Bacteria"/>
</dbReference>
<comment type="cofactor">
    <cofactor evidence="2">
        <name>Fe cation</name>
        <dbReference type="ChEBI" id="CHEBI:24875"/>
    </cofactor>
    <text evidence="2">Binds 1 Fe cation per subunit.</text>
</comment>
<keyword evidence="2" id="KW-0408">Iron</keyword>
<dbReference type="Pfam" id="PF05726">
    <property type="entry name" value="Pirin_C"/>
    <property type="match status" value="1"/>
</dbReference>
<feature type="binding site" evidence="2">
    <location>
        <position position="57"/>
    </location>
    <ligand>
        <name>Fe cation</name>
        <dbReference type="ChEBI" id="CHEBI:24875"/>
    </ligand>
</feature>
<feature type="binding site" evidence="2">
    <location>
        <position position="101"/>
    </location>
    <ligand>
        <name>Fe cation</name>
        <dbReference type="ChEBI" id="CHEBI:24875"/>
    </ligand>
</feature>
<comment type="caution">
    <text evidence="6">The sequence shown here is derived from an EMBL/GenBank/DDBJ whole genome shotgun (WGS) entry which is preliminary data.</text>
</comment>
<evidence type="ECO:0000313" key="6">
    <source>
        <dbReference type="EMBL" id="KEO81301.1"/>
    </source>
</evidence>
<dbReference type="InterPro" id="IPR008778">
    <property type="entry name" value="Pirin_C_dom"/>
</dbReference>
<gene>
    <name evidence="6" type="ORF">EL26_21345</name>
</gene>
<dbReference type="InterPro" id="IPR011051">
    <property type="entry name" value="RmlC_Cupin_sf"/>
</dbReference>
<dbReference type="Proteomes" id="UP000027931">
    <property type="component" value="Unassembled WGS sequence"/>
</dbReference>
<dbReference type="CDD" id="cd02909">
    <property type="entry name" value="cupin_pirin_N"/>
    <property type="match status" value="1"/>
</dbReference>
<protein>
    <submittedName>
        <fullName evidence="6">Pirin</fullName>
    </submittedName>
</protein>
<dbReference type="RefSeq" id="WP_038093508.1">
    <property type="nucleotide sequence ID" value="NZ_JMIR01000040.1"/>
</dbReference>
<evidence type="ECO:0000259" key="5">
    <source>
        <dbReference type="Pfam" id="PF05726"/>
    </source>
</evidence>
<comment type="similarity">
    <text evidence="1 3">Belongs to the pirin family.</text>
</comment>
<feature type="domain" description="Pirin N-terminal" evidence="4">
    <location>
        <begin position="47"/>
        <end position="118"/>
    </location>
</feature>
<dbReference type="PIRSF" id="PIRSF006232">
    <property type="entry name" value="Pirin"/>
    <property type="match status" value="1"/>
</dbReference>
<organism evidence="6 7">
    <name type="scientific">Tumebacillus flagellatus</name>
    <dbReference type="NCBI Taxonomy" id="1157490"/>
    <lineage>
        <taxon>Bacteria</taxon>
        <taxon>Bacillati</taxon>
        <taxon>Bacillota</taxon>
        <taxon>Bacilli</taxon>
        <taxon>Bacillales</taxon>
        <taxon>Alicyclobacillaceae</taxon>
        <taxon>Tumebacillus</taxon>
    </lineage>
</organism>
<evidence type="ECO:0000256" key="1">
    <source>
        <dbReference type="ARBA" id="ARBA00008416"/>
    </source>
</evidence>
<dbReference type="PANTHER" id="PTHR13903:SF8">
    <property type="entry name" value="PIRIN"/>
    <property type="match status" value="1"/>
</dbReference>
<evidence type="ECO:0000259" key="4">
    <source>
        <dbReference type="Pfam" id="PF02678"/>
    </source>
</evidence>
<dbReference type="EMBL" id="JMIR01000040">
    <property type="protein sequence ID" value="KEO81301.1"/>
    <property type="molecule type" value="Genomic_DNA"/>
</dbReference>
<dbReference type="Gene3D" id="2.60.120.10">
    <property type="entry name" value="Jelly Rolls"/>
    <property type="match status" value="2"/>
</dbReference>
<dbReference type="CDD" id="cd02247">
    <property type="entry name" value="cupin_pirin_C"/>
    <property type="match status" value="1"/>
</dbReference>
<evidence type="ECO:0000256" key="2">
    <source>
        <dbReference type="PIRSR" id="PIRSR006232-1"/>
    </source>
</evidence>
<dbReference type="AlphaFoldDB" id="A0A074LGE4"/>
<keyword evidence="2" id="KW-0479">Metal-binding</keyword>
<proteinExistence type="inferred from homology"/>
<dbReference type="PANTHER" id="PTHR13903">
    <property type="entry name" value="PIRIN-RELATED"/>
    <property type="match status" value="1"/>
</dbReference>
<keyword evidence="7" id="KW-1185">Reference proteome</keyword>
<evidence type="ECO:0000256" key="3">
    <source>
        <dbReference type="RuleBase" id="RU003457"/>
    </source>
</evidence>